<evidence type="ECO:0000313" key="2">
    <source>
        <dbReference type="Proteomes" id="UP000577362"/>
    </source>
</evidence>
<sequence length="40" mass="4748">MFIVTILRAIGRFTVTMAEIVAEAQAMRREMRRRYPAIDY</sequence>
<protein>
    <submittedName>
        <fullName evidence="1">Uncharacterized protein</fullName>
    </submittedName>
</protein>
<dbReference type="RefSeq" id="WP_019402720.1">
    <property type="nucleotide sequence ID" value="NZ_JACIEN010000003.1"/>
</dbReference>
<evidence type="ECO:0000313" key="1">
    <source>
        <dbReference type="EMBL" id="MBB4017919.1"/>
    </source>
</evidence>
<comment type="caution">
    <text evidence="1">The sequence shown here is derived from an EMBL/GenBank/DDBJ whole genome shotgun (WGS) entry which is preliminary data.</text>
</comment>
<accession>A0A840C342</accession>
<name>A0A840C342_9HYPH</name>
<proteinExistence type="predicted"/>
<dbReference type="EMBL" id="JACIEN010000003">
    <property type="protein sequence ID" value="MBB4017919.1"/>
    <property type="molecule type" value="Genomic_DNA"/>
</dbReference>
<gene>
    <name evidence="1" type="ORF">GGR16_002953</name>
</gene>
<reference evidence="1 2" key="1">
    <citation type="submission" date="2020-08" db="EMBL/GenBank/DDBJ databases">
        <title>Genomic Encyclopedia of Type Strains, Phase IV (KMG-IV): sequencing the most valuable type-strain genomes for metagenomic binning, comparative biology and taxonomic classification.</title>
        <authorList>
            <person name="Goeker M."/>
        </authorList>
    </citation>
    <scope>NUCLEOTIDE SEQUENCE [LARGE SCALE GENOMIC DNA]</scope>
    <source>
        <strain evidence="1 2">DSM 103737</strain>
    </source>
</reference>
<organism evidence="1 2">
    <name type="scientific">Chelatococcus caeni</name>
    <dbReference type="NCBI Taxonomy" id="1348468"/>
    <lineage>
        <taxon>Bacteria</taxon>
        <taxon>Pseudomonadati</taxon>
        <taxon>Pseudomonadota</taxon>
        <taxon>Alphaproteobacteria</taxon>
        <taxon>Hyphomicrobiales</taxon>
        <taxon>Chelatococcaceae</taxon>
        <taxon>Chelatococcus</taxon>
    </lineage>
</organism>
<dbReference type="AlphaFoldDB" id="A0A840C342"/>
<dbReference type="Proteomes" id="UP000577362">
    <property type="component" value="Unassembled WGS sequence"/>
</dbReference>
<keyword evidence="2" id="KW-1185">Reference proteome</keyword>